<reference evidence="11 12" key="1">
    <citation type="journal article" date="2009" name="Nature">
        <title>The Sorghum bicolor genome and the diversification of grasses.</title>
        <authorList>
            <person name="Paterson A.H."/>
            <person name="Bowers J.E."/>
            <person name="Bruggmann R."/>
            <person name="Dubchak I."/>
            <person name="Grimwood J."/>
            <person name="Gundlach H."/>
            <person name="Haberer G."/>
            <person name="Hellsten U."/>
            <person name="Mitros T."/>
            <person name="Poliakov A."/>
            <person name="Schmutz J."/>
            <person name="Spannagl M."/>
            <person name="Tang H."/>
            <person name="Wang X."/>
            <person name="Wicker T."/>
            <person name="Bharti A.K."/>
            <person name="Chapman J."/>
            <person name="Feltus F.A."/>
            <person name="Gowik U."/>
            <person name="Grigoriev I.V."/>
            <person name="Lyons E."/>
            <person name="Maher C.A."/>
            <person name="Martis M."/>
            <person name="Narechania A."/>
            <person name="Otillar R.P."/>
            <person name="Penning B.W."/>
            <person name="Salamov A.A."/>
            <person name="Wang Y."/>
            <person name="Zhang L."/>
            <person name="Carpita N.C."/>
            <person name="Freeling M."/>
            <person name="Gingle A.R."/>
            <person name="Hash C.T."/>
            <person name="Keller B."/>
            <person name="Klein P."/>
            <person name="Kresovich S."/>
            <person name="McCann M.C."/>
            <person name="Ming R."/>
            <person name="Peterson D.G."/>
            <person name="Mehboob-ur-Rahman"/>
            <person name="Ware D."/>
            <person name="Westhoff P."/>
            <person name="Mayer K.F."/>
            <person name="Messing J."/>
            <person name="Rokhsar D.S."/>
        </authorList>
    </citation>
    <scope>NUCLEOTIDE SEQUENCE [LARGE SCALE GENOMIC DNA]</scope>
    <source>
        <strain evidence="12">cv. BTx623</strain>
    </source>
</reference>
<dbReference type="Gene3D" id="3.80.10.10">
    <property type="entry name" value="Ribonuclease Inhibitor"/>
    <property type="match status" value="1"/>
</dbReference>
<dbReference type="Gramene" id="OQU78620">
    <property type="protein sequence ID" value="OQU78620"/>
    <property type="gene ID" value="SORBI_3008G010700"/>
</dbReference>
<evidence type="ECO:0000259" key="8">
    <source>
        <dbReference type="Pfam" id="PF18052"/>
    </source>
</evidence>
<reference evidence="11" key="2">
    <citation type="submission" date="2017-02" db="EMBL/GenBank/DDBJ databases">
        <title>WGS assembly of Sorghum bicolor.</title>
        <authorList>
            <person name="Paterson A."/>
            <person name="Mullet J."/>
            <person name="Bowers J."/>
            <person name="Bruggmann R."/>
            <person name="Dubchak I."/>
            <person name="Grimwood J."/>
            <person name="Gundlach H."/>
            <person name="Haberer G."/>
            <person name="Hellsten U."/>
            <person name="Mitros T."/>
            <person name="Poliakov A."/>
            <person name="Schmutz J."/>
            <person name="Spannagl M."/>
            <person name="Tang H."/>
            <person name="Wang X."/>
            <person name="Wicker T."/>
            <person name="Bharti A."/>
            <person name="Chapman J."/>
            <person name="Feltus F."/>
            <person name="Gowik U."/>
            <person name="Grigoriev I."/>
            <person name="Lyons E."/>
            <person name="Maher C."/>
            <person name="Martis M."/>
            <person name="Narechania A."/>
            <person name="Otillar R."/>
            <person name="Penning B."/>
            <person name="Salamov A."/>
            <person name="Wang Y."/>
            <person name="Zhang L."/>
            <person name="Carpita N."/>
            <person name="Freeling M."/>
            <person name="Gingle A."/>
            <person name="Hash C."/>
            <person name="Keller B."/>
            <person name="Klein P."/>
            <person name="Kresovich S."/>
            <person name="Mccann M."/>
            <person name="Ming R."/>
            <person name="Peterson D."/>
            <person name="Rahman M."/>
            <person name="Ware D."/>
            <person name="Westhoff P."/>
            <person name="Mayer K."/>
            <person name="Messing J."/>
            <person name="Sims D."/>
            <person name="Jenkins J."/>
            <person name="Shu S."/>
            <person name="Rokhsar D."/>
        </authorList>
    </citation>
    <scope>NUCLEOTIDE SEQUENCE</scope>
</reference>
<dbReference type="EMBL" id="CM000767">
    <property type="protein sequence ID" value="OQU78620.1"/>
    <property type="molecule type" value="Genomic_DNA"/>
</dbReference>
<dbReference type="Pfam" id="PF00931">
    <property type="entry name" value="NB-ARC"/>
    <property type="match status" value="1"/>
</dbReference>
<dbReference type="InterPro" id="IPR002182">
    <property type="entry name" value="NB-ARC"/>
</dbReference>
<dbReference type="InterPro" id="IPR055414">
    <property type="entry name" value="LRR_R13L4/SHOC2-like"/>
</dbReference>
<keyword evidence="12" id="KW-1185">Reference proteome</keyword>
<dbReference type="InterPro" id="IPR027417">
    <property type="entry name" value="P-loop_NTPase"/>
</dbReference>
<dbReference type="InterPro" id="IPR032675">
    <property type="entry name" value="LRR_dom_sf"/>
</dbReference>
<dbReference type="Gene3D" id="3.40.50.300">
    <property type="entry name" value="P-loop containing nucleotide triphosphate hydrolases"/>
    <property type="match status" value="1"/>
</dbReference>
<dbReference type="Pfam" id="PF18052">
    <property type="entry name" value="Rx_N"/>
    <property type="match status" value="1"/>
</dbReference>
<reference evidence="12" key="3">
    <citation type="journal article" date="2018" name="Plant J.">
        <title>The Sorghum bicolor reference genome: improved assembly, gene annotations, a transcriptome atlas, and signatures of genome organization.</title>
        <authorList>
            <person name="McCormick R.F."/>
            <person name="Truong S.K."/>
            <person name="Sreedasyam A."/>
            <person name="Jenkins J."/>
            <person name="Shu S."/>
            <person name="Sims D."/>
            <person name="Kennedy M."/>
            <person name="Amirebrahimi M."/>
            <person name="Weers B.D."/>
            <person name="McKinley B."/>
            <person name="Mattison A."/>
            <person name="Morishige D.T."/>
            <person name="Grimwood J."/>
            <person name="Schmutz J."/>
            <person name="Mullet J.E."/>
        </authorList>
    </citation>
    <scope>NUCLEOTIDE SEQUENCE [LARGE SCALE GENOMIC DNA]</scope>
    <source>
        <strain evidence="12">cv. BTx623</strain>
    </source>
</reference>
<dbReference type="PANTHER" id="PTHR23155">
    <property type="entry name" value="DISEASE RESISTANCE PROTEIN RP"/>
    <property type="match status" value="1"/>
</dbReference>
<evidence type="ECO:0000259" key="7">
    <source>
        <dbReference type="Pfam" id="PF00931"/>
    </source>
</evidence>
<dbReference type="InterPro" id="IPR058922">
    <property type="entry name" value="WHD_DRP"/>
</dbReference>
<dbReference type="Pfam" id="PF23598">
    <property type="entry name" value="LRR_14"/>
    <property type="match status" value="1"/>
</dbReference>
<feature type="domain" description="Disease resistance R13L4/SHOC-2-like LRR" evidence="10">
    <location>
        <begin position="548"/>
        <end position="926"/>
    </location>
</feature>
<accession>A0A1B6PAJ2</accession>
<dbReference type="Gene3D" id="1.20.5.4130">
    <property type="match status" value="1"/>
</dbReference>
<dbReference type="SUPFAM" id="SSF52540">
    <property type="entry name" value="P-loop containing nucleoside triphosphate hydrolases"/>
    <property type="match status" value="1"/>
</dbReference>
<evidence type="ECO:0000256" key="5">
    <source>
        <dbReference type="ARBA" id="ARBA00022821"/>
    </source>
</evidence>
<dbReference type="InterPro" id="IPR036388">
    <property type="entry name" value="WH-like_DNA-bd_sf"/>
</dbReference>
<evidence type="ECO:0000256" key="3">
    <source>
        <dbReference type="ARBA" id="ARBA00022737"/>
    </source>
</evidence>
<evidence type="ECO:0000313" key="12">
    <source>
        <dbReference type="Proteomes" id="UP000000768"/>
    </source>
</evidence>
<evidence type="ECO:0000256" key="1">
    <source>
        <dbReference type="ARBA" id="ARBA00008894"/>
    </source>
</evidence>
<keyword evidence="5" id="KW-0611">Plant defense</keyword>
<dbReference type="FunFam" id="1.10.10.10:FF:000322">
    <property type="entry name" value="Probable disease resistance protein At1g63360"/>
    <property type="match status" value="1"/>
</dbReference>
<dbReference type="InterPro" id="IPR038005">
    <property type="entry name" value="RX-like_CC"/>
</dbReference>
<dbReference type="Pfam" id="PF23559">
    <property type="entry name" value="WHD_DRP"/>
    <property type="match status" value="1"/>
</dbReference>
<dbReference type="Gramene" id="KXG22809">
    <property type="protein sequence ID" value="KXG22809"/>
    <property type="gene ID" value="SORBI_3008G010700"/>
</dbReference>
<dbReference type="FunFam" id="3.40.50.300:FF:001091">
    <property type="entry name" value="Probable disease resistance protein At1g61300"/>
    <property type="match status" value="1"/>
</dbReference>
<dbReference type="eggNOG" id="KOG4658">
    <property type="taxonomic scope" value="Eukaryota"/>
</dbReference>
<dbReference type="GO" id="GO:0043531">
    <property type="term" value="F:ADP binding"/>
    <property type="evidence" value="ECO:0007669"/>
    <property type="project" value="InterPro"/>
</dbReference>
<organism evidence="11 12">
    <name type="scientific">Sorghum bicolor</name>
    <name type="common">Sorghum</name>
    <name type="synonym">Sorghum vulgare</name>
    <dbReference type="NCBI Taxonomy" id="4558"/>
    <lineage>
        <taxon>Eukaryota</taxon>
        <taxon>Viridiplantae</taxon>
        <taxon>Streptophyta</taxon>
        <taxon>Embryophyta</taxon>
        <taxon>Tracheophyta</taxon>
        <taxon>Spermatophyta</taxon>
        <taxon>Magnoliopsida</taxon>
        <taxon>Liliopsida</taxon>
        <taxon>Poales</taxon>
        <taxon>Poaceae</taxon>
        <taxon>PACMAD clade</taxon>
        <taxon>Panicoideae</taxon>
        <taxon>Andropogonodae</taxon>
        <taxon>Andropogoneae</taxon>
        <taxon>Sorghinae</taxon>
        <taxon>Sorghum</taxon>
    </lineage>
</organism>
<dbReference type="PANTHER" id="PTHR23155:SF1116">
    <property type="entry name" value="OS12G0273300 PROTEIN"/>
    <property type="match status" value="1"/>
</dbReference>
<dbReference type="GO" id="GO:0002758">
    <property type="term" value="P:innate immune response-activating signaling pathway"/>
    <property type="evidence" value="ECO:0007669"/>
    <property type="project" value="UniProtKB-ARBA"/>
</dbReference>
<keyword evidence="2" id="KW-0433">Leucine-rich repeat</keyword>
<keyword evidence="4" id="KW-0547">Nucleotide-binding</keyword>
<evidence type="ECO:0000256" key="4">
    <source>
        <dbReference type="ARBA" id="ARBA00022741"/>
    </source>
</evidence>
<dbReference type="GO" id="GO:0009626">
    <property type="term" value="P:plant-type hypersensitive response"/>
    <property type="evidence" value="ECO:0007669"/>
    <property type="project" value="UniProtKB-ARBA"/>
</dbReference>
<dbReference type="OMA" id="PSGDKIW"/>
<evidence type="ECO:0000259" key="10">
    <source>
        <dbReference type="Pfam" id="PF23598"/>
    </source>
</evidence>
<feature type="domain" description="Disease resistance protein winged helix" evidence="9">
    <location>
        <begin position="426"/>
        <end position="498"/>
    </location>
</feature>
<evidence type="ECO:0008006" key="13">
    <source>
        <dbReference type="Google" id="ProtNLM"/>
    </source>
</evidence>
<comment type="similarity">
    <text evidence="1">Belongs to the disease resistance NB-LRR family.</text>
</comment>
<dbReference type="PRINTS" id="PR00364">
    <property type="entry name" value="DISEASERSIST"/>
</dbReference>
<dbReference type="Proteomes" id="UP000000768">
    <property type="component" value="Chromosome 8"/>
</dbReference>
<dbReference type="AlphaFoldDB" id="A0A1B6PAJ2"/>
<dbReference type="InterPro" id="IPR041118">
    <property type="entry name" value="Rx_N"/>
</dbReference>
<name>A0A1B6PAJ2_SORBI</name>
<keyword evidence="3" id="KW-0677">Repeat</keyword>
<evidence type="ECO:0000313" key="11">
    <source>
        <dbReference type="EMBL" id="KXG22809.1"/>
    </source>
</evidence>
<dbReference type="SUPFAM" id="SSF52058">
    <property type="entry name" value="L domain-like"/>
    <property type="match status" value="1"/>
</dbReference>
<evidence type="ECO:0000256" key="2">
    <source>
        <dbReference type="ARBA" id="ARBA00022614"/>
    </source>
</evidence>
<feature type="domain" description="Disease resistance N-terminal" evidence="8">
    <location>
        <begin position="8"/>
        <end position="98"/>
    </location>
</feature>
<dbReference type="InParanoid" id="A0A1B6PAJ2"/>
<dbReference type="InterPro" id="IPR044974">
    <property type="entry name" value="Disease_R_plants"/>
</dbReference>
<proteinExistence type="inferred from homology"/>
<dbReference type="Gene3D" id="1.10.8.430">
    <property type="entry name" value="Helical domain of apoptotic protease-activating factors"/>
    <property type="match status" value="1"/>
</dbReference>
<feature type="domain" description="NB-ARC" evidence="7">
    <location>
        <begin position="171"/>
        <end position="323"/>
    </location>
</feature>
<dbReference type="GO" id="GO:0042742">
    <property type="term" value="P:defense response to bacterium"/>
    <property type="evidence" value="ECO:0007669"/>
    <property type="project" value="UniProtKB-ARBA"/>
</dbReference>
<evidence type="ECO:0000256" key="6">
    <source>
        <dbReference type="ARBA" id="ARBA00023054"/>
    </source>
</evidence>
<protein>
    <recommendedName>
        <fullName evidence="13">AAA+ ATPase domain-containing protein</fullName>
    </recommendedName>
</protein>
<dbReference type="CDD" id="cd14798">
    <property type="entry name" value="RX-CC_like"/>
    <property type="match status" value="1"/>
</dbReference>
<dbReference type="EMBL" id="CM000767">
    <property type="protein sequence ID" value="KXG22809.1"/>
    <property type="molecule type" value="Genomic_DNA"/>
</dbReference>
<dbReference type="OrthoDB" id="624742at2759"/>
<keyword evidence="6" id="KW-0175">Coiled coil</keyword>
<gene>
    <name evidence="11" type="ORF">SORBI_3008G010700</name>
</gene>
<dbReference type="Gene3D" id="1.10.10.10">
    <property type="entry name" value="Winged helix-like DNA-binding domain superfamily/Winged helix DNA-binding domain"/>
    <property type="match status" value="1"/>
</dbReference>
<dbReference type="Gramene" id="KXG22810">
    <property type="protein sequence ID" value="KXG22810"/>
    <property type="gene ID" value="SORBI_3008G010700"/>
</dbReference>
<evidence type="ECO:0000259" key="9">
    <source>
        <dbReference type="Pfam" id="PF23559"/>
    </source>
</evidence>
<dbReference type="InterPro" id="IPR042197">
    <property type="entry name" value="Apaf_helical"/>
</dbReference>
<dbReference type="EMBL" id="CM000767">
    <property type="protein sequence ID" value="KXG22810.1"/>
    <property type="molecule type" value="Genomic_DNA"/>
</dbReference>
<sequence>MEVVLGALPSLIPKLGELLADEYNLQKEVKGGIRFLHDELESMMGALEHISKVPADQLPSGDKIWARNVRELSYDIEDNIDTFMVQVKGHQLAKKHGKFIDKMLGFLMLPKIRRKIAIDIRDIKSRVVEVHDRRCRYEVNYSVDKPVKVDPLALVAMVRYKNPTELVGIEESRDKVIKIMIEDNEATKEQKKIVSIVGFGGLGKTTLANAVYEKLKAQFDCSAFVSVSQTPDIYRLFRGMFSQLSNKDSTASIDVIIDELRGFLQEKRYLVIIDDIWEISNWDMIRCALPDNSVEYRIITTTRIFKVAEEIGGPYKLKPLSLENSRILMYARIFGKEDKDKCPDEQLEEVSNRILKKCDGVPLAIITIASLLVSKGRNKLDWYDVCNSIGTGLQKDNTIENMRKVLSLSYYDMPAHLRSCLLYLSMFPEDYNIRKDRLIWLWIAEGFIQPKNEEKGLFGQGENYFNELINRSMIQPMYDTCRSKVVACRVHDMVLDLIYSISSEENFVTIQNNMDESSFASKKVRRISLQNYKAIHGKPKATSSKEHHVRSIFVFRSASDYIPTALQNFSILRVLLLEGCHLSQGYSLKSLGNLIHLRYLGLRDTNIDQLPEEIGNLQFLQMLDVHASRRIPSLPSSIVWLTQLMCLHINKSTRVPEGIRSLIALEELSGLCISIKGKMLEELAHLTELKVLDLEIMTEDFSDLLLLLESDSESDDGIEKSVVECLNKFQKIQNLKISIKNRESNLDGWVINAPENLSTLKLKDYCWFAMLPAWLKVNPSLLVSLSVLEIRVRGLQQEDLEILGRLPALHYLKLCVDHKHQGIIHGRFVVGACSFPCLVRCRLWGFGGPVVFEQGAMPRLVNLRFEFPVKWTREIIGSFDLGLGNLPSLQELSIIFPSGGAREQDLEEAKAAMRHAIKIHPNHPTIWFW</sequence>